<dbReference type="InterPro" id="IPR050297">
    <property type="entry name" value="LipidA_mod_glycosyltrf_83"/>
</dbReference>
<evidence type="ECO:0000256" key="7">
    <source>
        <dbReference type="ARBA" id="ARBA00023136"/>
    </source>
</evidence>
<evidence type="ECO:0000256" key="6">
    <source>
        <dbReference type="ARBA" id="ARBA00022989"/>
    </source>
</evidence>
<feature type="domain" description="Glycosyltransferase RgtA/B/C/D-like" evidence="9">
    <location>
        <begin position="63"/>
        <end position="197"/>
    </location>
</feature>
<keyword evidence="11" id="KW-1185">Reference proteome</keyword>
<sequence length="528" mass="58651">MRGVVPMEDSRYYLKVAQAVAEGDVLGDEVFYLAPLYSYSLALPLGLSRTRAADGSFAYDIPAVRTTQSVVGAINCGLLCWIGCALFGGPAGVLAGLVATTYPVFIYYDGILMPSTLILFVHLLALLVLVYAARRRSSLWWLGAGVALAFCALSHGVGLMTFLAALLWVWLGFPGAGSRVKLSRSVLLLAGFLPLIGMVTLRNYIVGDDLVLLTSNSGRVAYIGNNPTATGTFRSYPSTIWGANLNTYLDGVERTANDMSPSEMSKHFLSLALEYVREQPGQALLLMGKKLRLFFHAVELGINDQFYFARRFSPALRWPVHLPLGLILPIGVTGLVFAVRDKLSSRLLLLFIASQVVTFTLMFVLGRYRLVMIACFILLAAAQILWWWRSVRERRYRRVLPSLVLAALLAVVVNLPIEGLDKTRGFGQQYAHVGTTYLSWGEHDRAEASFRSALESDFEPWTIHHMMRARCHMSLGEIHRARGEADDALKAYQSALAEINAEEIAPTKDRLRRRIVERIDNMRLSRPE</sequence>
<feature type="transmembrane region" description="Helical" evidence="8">
    <location>
        <begin position="346"/>
        <end position="364"/>
    </location>
</feature>
<proteinExistence type="predicted"/>
<dbReference type="PANTHER" id="PTHR33908">
    <property type="entry name" value="MANNOSYLTRANSFERASE YKCB-RELATED"/>
    <property type="match status" value="1"/>
</dbReference>
<dbReference type="EMBL" id="JBHPKH010000014">
    <property type="protein sequence ID" value="MFC1572390.1"/>
    <property type="molecule type" value="Genomic_DNA"/>
</dbReference>
<keyword evidence="3 10" id="KW-0328">Glycosyltransferase</keyword>
<dbReference type="Pfam" id="PF13231">
    <property type="entry name" value="PMT_2"/>
    <property type="match status" value="1"/>
</dbReference>
<dbReference type="Gene3D" id="1.25.40.10">
    <property type="entry name" value="Tetratricopeptide repeat domain"/>
    <property type="match status" value="1"/>
</dbReference>
<dbReference type="InterPro" id="IPR011990">
    <property type="entry name" value="TPR-like_helical_dom_sf"/>
</dbReference>
<protein>
    <submittedName>
        <fullName evidence="10">Glycosyltransferase family 39 protein</fullName>
        <ecNumber evidence="10">2.4.-.-</ecNumber>
    </submittedName>
</protein>
<gene>
    <name evidence="10" type="ORF">ACFL6M_02215</name>
</gene>
<feature type="transmembrane region" description="Helical" evidence="8">
    <location>
        <begin position="139"/>
        <end position="170"/>
    </location>
</feature>
<organism evidence="10 11">
    <name type="scientific">Eiseniibacteriota bacterium</name>
    <dbReference type="NCBI Taxonomy" id="2212470"/>
    <lineage>
        <taxon>Bacteria</taxon>
        <taxon>Candidatus Eiseniibacteriota</taxon>
    </lineage>
</organism>
<dbReference type="GO" id="GO:0016757">
    <property type="term" value="F:glycosyltransferase activity"/>
    <property type="evidence" value="ECO:0007669"/>
    <property type="project" value="UniProtKB-KW"/>
</dbReference>
<keyword evidence="6 8" id="KW-1133">Transmembrane helix</keyword>
<evidence type="ECO:0000259" key="9">
    <source>
        <dbReference type="Pfam" id="PF13231"/>
    </source>
</evidence>
<accession>A0ABV6YJ77</accession>
<dbReference type="SMART" id="SM00028">
    <property type="entry name" value="TPR"/>
    <property type="match status" value="2"/>
</dbReference>
<evidence type="ECO:0000313" key="11">
    <source>
        <dbReference type="Proteomes" id="UP001593833"/>
    </source>
</evidence>
<dbReference type="EC" id="2.4.-.-" evidence="10"/>
<comment type="caution">
    <text evidence="10">The sequence shown here is derived from an EMBL/GenBank/DDBJ whole genome shotgun (WGS) entry which is preliminary data.</text>
</comment>
<feature type="transmembrane region" description="Helical" evidence="8">
    <location>
        <begin position="400"/>
        <end position="417"/>
    </location>
</feature>
<dbReference type="PANTHER" id="PTHR33908:SF11">
    <property type="entry name" value="MEMBRANE PROTEIN"/>
    <property type="match status" value="1"/>
</dbReference>
<comment type="subcellular location">
    <subcellularLocation>
        <location evidence="1">Cell membrane</location>
        <topology evidence="1">Multi-pass membrane protein</topology>
    </subcellularLocation>
</comment>
<feature type="transmembrane region" description="Helical" evidence="8">
    <location>
        <begin position="370"/>
        <end position="388"/>
    </location>
</feature>
<keyword evidence="5 8" id="KW-0812">Transmembrane</keyword>
<dbReference type="InterPro" id="IPR038731">
    <property type="entry name" value="RgtA/B/C-like"/>
</dbReference>
<dbReference type="InterPro" id="IPR019734">
    <property type="entry name" value="TPR_rpt"/>
</dbReference>
<feature type="transmembrane region" description="Helical" evidence="8">
    <location>
        <begin position="111"/>
        <end position="132"/>
    </location>
</feature>
<name>A0ABV6YJ77_UNCEI</name>
<evidence type="ECO:0000313" key="10">
    <source>
        <dbReference type="EMBL" id="MFC1572390.1"/>
    </source>
</evidence>
<evidence type="ECO:0000256" key="2">
    <source>
        <dbReference type="ARBA" id="ARBA00022475"/>
    </source>
</evidence>
<feature type="transmembrane region" description="Helical" evidence="8">
    <location>
        <begin position="78"/>
        <end position="105"/>
    </location>
</feature>
<reference evidence="10 11" key="1">
    <citation type="submission" date="2024-09" db="EMBL/GenBank/DDBJ databases">
        <authorList>
            <person name="D'Angelo T."/>
        </authorList>
    </citation>
    <scope>NUCLEOTIDE SEQUENCE [LARGE SCALE GENOMIC DNA]</scope>
    <source>
        <strain evidence="10">SAG AM-320-E07</strain>
    </source>
</reference>
<evidence type="ECO:0000256" key="1">
    <source>
        <dbReference type="ARBA" id="ARBA00004651"/>
    </source>
</evidence>
<dbReference type="Proteomes" id="UP001593833">
    <property type="component" value="Unassembled WGS sequence"/>
</dbReference>
<keyword evidence="4 10" id="KW-0808">Transferase</keyword>
<feature type="transmembrane region" description="Helical" evidence="8">
    <location>
        <begin position="320"/>
        <end position="339"/>
    </location>
</feature>
<keyword evidence="7 8" id="KW-0472">Membrane</keyword>
<evidence type="ECO:0000256" key="5">
    <source>
        <dbReference type="ARBA" id="ARBA00022692"/>
    </source>
</evidence>
<evidence type="ECO:0000256" key="3">
    <source>
        <dbReference type="ARBA" id="ARBA00022676"/>
    </source>
</evidence>
<dbReference type="SUPFAM" id="SSF48452">
    <property type="entry name" value="TPR-like"/>
    <property type="match status" value="1"/>
</dbReference>
<evidence type="ECO:0000256" key="8">
    <source>
        <dbReference type="SAM" id="Phobius"/>
    </source>
</evidence>
<keyword evidence="2" id="KW-1003">Cell membrane</keyword>
<evidence type="ECO:0000256" key="4">
    <source>
        <dbReference type="ARBA" id="ARBA00022679"/>
    </source>
</evidence>